<protein>
    <submittedName>
        <fullName evidence="15">TonB-dependent receptor</fullName>
    </submittedName>
</protein>
<dbReference type="Pfam" id="PF00593">
    <property type="entry name" value="TonB_dep_Rec_b-barrel"/>
    <property type="match status" value="1"/>
</dbReference>
<feature type="chain" id="PRO_5037521600" evidence="12">
    <location>
        <begin position="22"/>
        <end position="676"/>
    </location>
</feature>
<keyword evidence="5 12" id="KW-0732">Signal</keyword>
<dbReference type="GO" id="GO:0044718">
    <property type="term" value="P:siderophore transmembrane transport"/>
    <property type="evidence" value="ECO:0007669"/>
    <property type="project" value="TreeGrafter"/>
</dbReference>
<dbReference type="Proteomes" id="UP000777784">
    <property type="component" value="Unassembled WGS sequence"/>
</dbReference>
<sequence length="676" mass="76491">MIRSIPLAAFLALTLMAPTLQSPLAQCFWPEVVDTIRVEGRRPTVVERLESRSGFTTVIPLGSGVPASRDLSDLLDRTAGTHIHRYGGLGSFSLASIRGSAPGQVTLCLDGVPISASGNGFVNLALLPIGHLARAEIYRGSQTQSFGGPPAAGVINLVTPSDLQIPFQLAVAAGNYNTQSVLGQWGGDLGSFKTFLSGQYRRSDGDFEYLSGNGTMLNSDDDHLEKRRNNDFEESSLLWKITRGHRRKLLASYTGRLTIRENGVPGHKDLQTEHVRYRSDQTRHQANFHIRPDLPFSPWFDLSAHLERIRDRYSNVEGEIGLGKSKTDDRTREEGYRVSFSTPSLPCRQEPKFFFEARTERWTPNDLLKDTSGFTRTRRHRTAALEDRIVFGRWTLEAAYRWTRAADNYGGPVVWGRPPSAAPERVHRHEGPAYGLRFDLGWNCVAKANRGTIVRFPTFPELFGSNGLQDGNPKLKPESGLQWDAGLQYLPEYPFRLESAYFERIVEDQIYLLQNSQRTVKADNLDRAWVRGVESSAFWAGRLPGRVWFELLANHTWQEATDIGHSRTYHGKRIPNLPRNEEYISTALHRDGWGLRWEVMAKSLSYWHRYNKSEQKTPAYTIHDFTIERTLGSGQWKIRTVVSNVMDRRVEDIDGYPLPGRHFIVEFIMTPGNPAH</sequence>
<evidence type="ECO:0000256" key="4">
    <source>
        <dbReference type="ARBA" id="ARBA00022692"/>
    </source>
</evidence>
<evidence type="ECO:0000259" key="14">
    <source>
        <dbReference type="Pfam" id="PF07715"/>
    </source>
</evidence>
<feature type="signal peptide" evidence="12">
    <location>
        <begin position="1"/>
        <end position="21"/>
    </location>
</feature>
<keyword evidence="3 10" id="KW-1134">Transmembrane beta strand</keyword>
<dbReference type="InterPro" id="IPR039426">
    <property type="entry name" value="TonB-dep_rcpt-like"/>
</dbReference>
<dbReference type="InterPro" id="IPR037066">
    <property type="entry name" value="Plug_dom_sf"/>
</dbReference>
<keyword evidence="2 10" id="KW-0813">Transport</keyword>
<keyword evidence="4 10" id="KW-0812">Transmembrane</keyword>
<accession>A0A948RZ55</accession>
<dbReference type="AlphaFoldDB" id="A0A948RZ55"/>
<dbReference type="PANTHER" id="PTHR30069">
    <property type="entry name" value="TONB-DEPENDENT OUTER MEMBRANE RECEPTOR"/>
    <property type="match status" value="1"/>
</dbReference>
<evidence type="ECO:0000256" key="8">
    <source>
        <dbReference type="ARBA" id="ARBA00023170"/>
    </source>
</evidence>
<dbReference type="GO" id="GO:0009279">
    <property type="term" value="C:cell outer membrane"/>
    <property type="evidence" value="ECO:0007669"/>
    <property type="project" value="UniProtKB-SubCell"/>
</dbReference>
<dbReference type="EMBL" id="JAHJDP010000087">
    <property type="protein sequence ID" value="MBU2692297.1"/>
    <property type="molecule type" value="Genomic_DNA"/>
</dbReference>
<evidence type="ECO:0000256" key="10">
    <source>
        <dbReference type="PROSITE-ProRule" id="PRU01360"/>
    </source>
</evidence>
<comment type="subcellular location">
    <subcellularLocation>
        <location evidence="1 10">Cell outer membrane</location>
        <topology evidence="1 10">Multi-pass membrane protein</topology>
    </subcellularLocation>
</comment>
<evidence type="ECO:0000256" key="12">
    <source>
        <dbReference type="SAM" id="SignalP"/>
    </source>
</evidence>
<feature type="domain" description="TonB-dependent receptor plug" evidence="14">
    <location>
        <begin position="68"/>
        <end position="154"/>
    </location>
</feature>
<evidence type="ECO:0000313" key="15">
    <source>
        <dbReference type="EMBL" id="MBU2692297.1"/>
    </source>
</evidence>
<feature type="domain" description="TonB-dependent receptor-like beta-barrel" evidence="13">
    <location>
        <begin position="182"/>
        <end position="644"/>
    </location>
</feature>
<keyword evidence="9 10" id="KW-0998">Cell outer membrane</keyword>
<dbReference type="PANTHER" id="PTHR30069:SF29">
    <property type="entry name" value="HEMOGLOBIN AND HEMOGLOBIN-HAPTOGLOBIN-BINDING PROTEIN 1-RELATED"/>
    <property type="match status" value="1"/>
</dbReference>
<organism evidence="15 16">
    <name type="scientific">Eiseniibacteriota bacterium</name>
    <dbReference type="NCBI Taxonomy" id="2212470"/>
    <lineage>
        <taxon>Bacteria</taxon>
        <taxon>Candidatus Eiseniibacteriota</taxon>
    </lineage>
</organism>
<reference evidence="15" key="1">
    <citation type="submission" date="2021-05" db="EMBL/GenBank/DDBJ databases">
        <title>Energy efficiency and biological interactions define the core microbiome of deep oligotrophic groundwater.</title>
        <authorList>
            <person name="Mehrshad M."/>
            <person name="Lopez-Fernandez M."/>
            <person name="Bell E."/>
            <person name="Bernier-Latmani R."/>
            <person name="Bertilsson S."/>
            <person name="Dopson M."/>
        </authorList>
    </citation>
    <scope>NUCLEOTIDE SEQUENCE</scope>
    <source>
        <strain evidence="15">Modern_marine.mb.64</strain>
    </source>
</reference>
<evidence type="ECO:0000313" key="16">
    <source>
        <dbReference type="Proteomes" id="UP000777784"/>
    </source>
</evidence>
<keyword evidence="7 10" id="KW-0472">Membrane</keyword>
<evidence type="ECO:0000256" key="11">
    <source>
        <dbReference type="RuleBase" id="RU003357"/>
    </source>
</evidence>
<dbReference type="InterPro" id="IPR012910">
    <property type="entry name" value="Plug_dom"/>
</dbReference>
<dbReference type="Gene3D" id="2.170.130.10">
    <property type="entry name" value="TonB-dependent receptor, plug domain"/>
    <property type="match status" value="1"/>
</dbReference>
<evidence type="ECO:0000256" key="3">
    <source>
        <dbReference type="ARBA" id="ARBA00022452"/>
    </source>
</evidence>
<evidence type="ECO:0000256" key="7">
    <source>
        <dbReference type="ARBA" id="ARBA00023136"/>
    </source>
</evidence>
<dbReference type="PROSITE" id="PS52016">
    <property type="entry name" value="TONB_DEPENDENT_REC_3"/>
    <property type="match status" value="1"/>
</dbReference>
<proteinExistence type="inferred from homology"/>
<dbReference type="Pfam" id="PF07715">
    <property type="entry name" value="Plug"/>
    <property type="match status" value="1"/>
</dbReference>
<keyword evidence="8 15" id="KW-0675">Receptor</keyword>
<evidence type="ECO:0000256" key="2">
    <source>
        <dbReference type="ARBA" id="ARBA00022448"/>
    </source>
</evidence>
<comment type="caution">
    <text evidence="15">The sequence shown here is derived from an EMBL/GenBank/DDBJ whole genome shotgun (WGS) entry which is preliminary data.</text>
</comment>
<evidence type="ECO:0000256" key="9">
    <source>
        <dbReference type="ARBA" id="ARBA00023237"/>
    </source>
</evidence>
<evidence type="ECO:0000256" key="6">
    <source>
        <dbReference type="ARBA" id="ARBA00023077"/>
    </source>
</evidence>
<dbReference type="Gene3D" id="2.40.170.20">
    <property type="entry name" value="TonB-dependent receptor, beta-barrel domain"/>
    <property type="match status" value="1"/>
</dbReference>
<keyword evidence="6 11" id="KW-0798">TonB box</keyword>
<comment type="similarity">
    <text evidence="10 11">Belongs to the TonB-dependent receptor family.</text>
</comment>
<dbReference type="SUPFAM" id="SSF56935">
    <property type="entry name" value="Porins"/>
    <property type="match status" value="1"/>
</dbReference>
<name>A0A948RZ55_UNCEI</name>
<dbReference type="InterPro" id="IPR036942">
    <property type="entry name" value="Beta-barrel_TonB_sf"/>
</dbReference>
<gene>
    <name evidence="15" type="ORF">KJ970_15345</name>
</gene>
<evidence type="ECO:0000256" key="5">
    <source>
        <dbReference type="ARBA" id="ARBA00022729"/>
    </source>
</evidence>
<dbReference type="InterPro" id="IPR000531">
    <property type="entry name" value="Beta-barrel_TonB"/>
</dbReference>
<evidence type="ECO:0000259" key="13">
    <source>
        <dbReference type="Pfam" id="PF00593"/>
    </source>
</evidence>
<dbReference type="GO" id="GO:0015344">
    <property type="term" value="F:siderophore uptake transmembrane transporter activity"/>
    <property type="evidence" value="ECO:0007669"/>
    <property type="project" value="TreeGrafter"/>
</dbReference>
<evidence type="ECO:0000256" key="1">
    <source>
        <dbReference type="ARBA" id="ARBA00004571"/>
    </source>
</evidence>